<accession>A0A4P7VSH5</accession>
<dbReference type="Gene3D" id="1.10.260.40">
    <property type="entry name" value="lambda repressor-like DNA-binding domains"/>
    <property type="match status" value="1"/>
</dbReference>
<evidence type="ECO:0000313" key="1">
    <source>
        <dbReference type="EMBL" id="QCD37210.1"/>
    </source>
</evidence>
<dbReference type="KEGG" id="mgod:E7746_14830"/>
<organism evidence="1 2">
    <name type="scientific">Muribaculum gordoncarteri</name>
    <dbReference type="NCBI Taxonomy" id="2530390"/>
    <lineage>
        <taxon>Bacteria</taxon>
        <taxon>Pseudomonadati</taxon>
        <taxon>Bacteroidota</taxon>
        <taxon>Bacteroidia</taxon>
        <taxon>Bacteroidales</taxon>
        <taxon>Muribaculaceae</taxon>
        <taxon>Muribaculum</taxon>
    </lineage>
</organism>
<dbReference type="EMBL" id="CP039394">
    <property type="protein sequence ID" value="QCD37210.1"/>
    <property type="molecule type" value="Genomic_DNA"/>
</dbReference>
<protein>
    <submittedName>
        <fullName evidence="1">Uncharacterized protein</fullName>
    </submittedName>
</protein>
<dbReference type="AlphaFoldDB" id="A0A4P7VSH5"/>
<evidence type="ECO:0000313" key="2">
    <source>
        <dbReference type="Proteomes" id="UP000297031"/>
    </source>
</evidence>
<reference evidence="1 2" key="1">
    <citation type="submission" date="2019-02" db="EMBL/GenBank/DDBJ databases">
        <title>Isolation and identification of novel species under the genus Muribaculum.</title>
        <authorList>
            <person name="Miyake S."/>
            <person name="Ding Y."/>
            <person name="Low A."/>
            <person name="Soh M."/>
            <person name="Seedorf H."/>
        </authorList>
    </citation>
    <scope>NUCLEOTIDE SEQUENCE [LARGE SCALE GENOMIC DNA]</scope>
    <source>
        <strain evidence="1 2">TLL-A4</strain>
        <plasmid evidence="2">ptaa-4-1</plasmid>
    </source>
</reference>
<keyword evidence="1" id="KW-0614">Plasmid</keyword>
<keyword evidence="2" id="KW-1185">Reference proteome</keyword>
<proteinExistence type="predicted"/>
<dbReference type="GeneID" id="82151236"/>
<name>A0A4P7VSH5_9BACT</name>
<dbReference type="RefSeq" id="WP_135472924.1">
    <property type="nucleotide sequence ID" value="NZ_CP039394.1"/>
</dbReference>
<sequence>MSRRRVYSNDTLAIMDRFFVALDACMQNDLFKTLKEYFEKAGIEPPHFYTQRKDRNRGFFEVGWLVPLIKDCGVSARWLMTGVGSMFAE</sequence>
<geneLocation type="plasmid" evidence="2">
    <name>ptaa-4-1</name>
</geneLocation>
<gene>
    <name evidence="1" type="ORF">E7746_14830</name>
</gene>
<dbReference type="GO" id="GO:0003677">
    <property type="term" value="F:DNA binding"/>
    <property type="evidence" value="ECO:0007669"/>
    <property type="project" value="InterPro"/>
</dbReference>
<dbReference type="OrthoDB" id="1273881at2"/>
<dbReference type="Proteomes" id="UP000297031">
    <property type="component" value="Plasmid pTAA-4-1"/>
</dbReference>
<dbReference type="InterPro" id="IPR010982">
    <property type="entry name" value="Lambda_DNA-bd_dom_sf"/>
</dbReference>